<organism evidence="6 7">
    <name type="scientific">Kutzneria buriramensis</name>
    <dbReference type="NCBI Taxonomy" id="1045776"/>
    <lineage>
        <taxon>Bacteria</taxon>
        <taxon>Bacillati</taxon>
        <taxon>Actinomycetota</taxon>
        <taxon>Actinomycetes</taxon>
        <taxon>Pseudonocardiales</taxon>
        <taxon>Pseudonocardiaceae</taxon>
        <taxon>Kutzneria</taxon>
    </lineage>
</organism>
<comment type="caution">
    <text evidence="6">The sequence shown here is derived from an EMBL/GenBank/DDBJ whole genome shotgun (WGS) entry which is preliminary data.</text>
</comment>
<reference evidence="6 7" key="1">
    <citation type="submission" date="2018-08" db="EMBL/GenBank/DDBJ databases">
        <title>Genomic Encyclopedia of Archaeal and Bacterial Type Strains, Phase II (KMG-II): from individual species to whole genera.</title>
        <authorList>
            <person name="Goeker M."/>
        </authorList>
    </citation>
    <scope>NUCLEOTIDE SEQUENCE [LARGE SCALE GENOMIC DNA]</scope>
    <source>
        <strain evidence="6 7">DSM 45791</strain>
    </source>
</reference>
<dbReference type="Pfam" id="PF21597">
    <property type="entry name" value="TetR_C_43"/>
    <property type="match status" value="1"/>
</dbReference>
<dbReference type="SUPFAM" id="SSF46689">
    <property type="entry name" value="Homeodomain-like"/>
    <property type="match status" value="1"/>
</dbReference>
<keyword evidence="2 4" id="KW-0238">DNA-binding</keyword>
<dbReference type="InterPro" id="IPR001647">
    <property type="entry name" value="HTH_TetR"/>
</dbReference>
<dbReference type="InterPro" id="IPR050109">
    <property type="entry name" value="HTH-type_TetR-like_transc_reg"/>
</dbReference>
<sequence length="177" mass="19045">MRADARRNYERLLACAHEAFTEHGADASLEDIARRAGLGIGTLYRHFPNREALLVALLSARLRGLTTYIDELAGQEPAEAFANWVRASCEHGKTYRGIAIGVMSMVLGDRTEFDDACAAAKAAGDRVLVRAQEAGAVRPDITRAHLVALVQGLILATEDDPELFDTLLSVVLAGLSG</sequence>
<keyword evidence="1" id="KW-0805">Transcription regulation</keyword>
<feature type="domain" description="HTH tetR-type" evidence="5">
    <location>
        <begin position="6"/>
        <end position="65"/>
    </location>
</feature>
<dbReference type="AlphaFoldDB" id="A0A3E0H181"/>
<keyword evidence="7" id="KW-1185">Reference proteome</keyword>
<protein>
    <submittedName>
        <fullName evidence="6">AcrR family transcriptional regulator</fullName>
    </submittedName>
</protein>
<evidence type="ECO:0000313" key="7">
    <source>
        <dbReference type="Proteomes" id="UP000256269"/>
    </source>
</evidence>
<dbReference type="SUPFAM" id="SSF48498">
    <property type="entry name" value="Tetracyclin repressor-like, C-terminal domain"/>
    <property type="match status" value="1"/>
</dbReference>
<dbReference type="Pfam" id="PF00440">
    <property type="entry name" value="TetR_N"/>
    <property type="match status" value="1"/>
</dbReference>
<dbReference type="InterPro" id="IPR036271">
    <property type="entry name" value="Tet_transcr_reg_TetR-rel_C_sf"/>
</dbReference>
<evidence type="ECO:0000256" key="2">
    <source>
        <dbReference type="ARBA" id="ARBA00023125"/>
    </source>
</evidence>
<evidence type="ECO:0000259" key="5">
    <source>
        <dbReference type="PROSITE" id="PS50977"/>
    </source>
</evidence>
<dbReference type="Gene3D" id="1.10.357.10">
    <property type="entry name" value="Tetracycline Repressor, domain 2"/>
    <property type="match status" value="1"/>
</dbReference>
<proteinExistence type="predicted"/>
<evidence type="ECO:0000256" key="4">
    <source>
        <dbReference type="PROSITE-ProRule" id="PRU00335"/>
    </source>
</evidence>
<feature type="DNA-binding region" description="H-T-H motif" evidence="4">
    <location>
        <begin position="28"/>
        <end position="47"/>
    </location>
</feature>
<dbReference type="InterPro" id="IPR049445">
    <property type="entry name" value="TetR_SbtR-like_C"/>
</dbReference>
<dbReference type="GO" id="GO:0000976">
    <property type="term" value="F:transcription cis-regulatory region binding"/>
    <property type="evidence" value="ECO:0007669"/>
    <property type="project" value="TreeGrafter"/>
</dbReference>
<evidence type="ECO:0000256" key="3">
    <source>
        <dbReference type="ARBA" id="ARBA00023163"/>
    </source>
</evidence>
<keyword evidence="3" id="KW-0804">Transcription</keyword>
<dbReference type="InterPro" id="IPR009057">
    <property type="entry name" value="Homeodomain-like_sf"/>
</dbReference>
<dbReference type="PANTHER" id="PTHR30055:SF234">
    <property type="entry name" value="HTH-TYPE TRANSCRIPTIONAL REGULATOR BETI"/>
    <property type="match status" value="1"/>
</dbReference>
<dbReference type="PROSITE" id="PS50977">
    <property type="entry name" value="HTH_TETR_2"/>
    <property type="match status" value="1"/>
</dbReference>
<dbReference type="PANTHER" id="PTHR30055">
    <property type="entry name" value="HTH-TYPE TRANSCRIPTIONAL REGULATOR RUTR"/>
    <property type="match status" value="1"/>
</dbReference>
<dbReference type="OrthoDB" id="9795011at2"/>
<dbReference type="PRINTS" id="PR00455">
    <property type="entry name" value="HTHTETR"/>
</dbReference>
<evidence type="ECO:0000313" key="6">
    <source>
        <dbReference type="EMBL" id="REH35800.1"/>
    </source>
</evidence>
<dbReference type="RefSeq" id="WP_116179851.1">
    <property type="nucleotide sequence ID" value="NZ_CP144375.1"/>
</dbReference>
<dbReference type="GO" id="GO:0003700">
    <property type="term" value="F:DNA-binding transcription factor activity"/>
    <property type="evidence" value="ECO:0007669"/>
    <property type="project" value="TreeGrafter"/>
</dbReference>
<dbReference type="EMBL" id="QUNO01000017">
    <property type="protein sequence ID" value="REH35800.1"/>
    <property type="molecule type" value="Genomic_DNA"/>
</dbReference>
<name>A0A3E0H181_9PSEU</name>
<evidence type="ECO:0000256" key="1">
    <source>
        <dbReference type="ARBA" id="ARBA00023015"/>
    </source>
</evidence>
<dbReference type="Proteomes" id="UP000256269">
    <property type="component" value="Unassembled WGS sequence"/>
</dbReference>
<accession>A0A3E0H181</accession>
<gene>
    <name evidence="6" type="ORF">BCF44_117189</name>
</gene>